<feature type="compositionally biased region" description="Acidic residues" evidence="1">
    <location>
        <begin position="132"/>
        <end position="141"/>
    </location>
</feature>
<proteinExistence type="predicted"/>
<protein>
    <submittedName>
        <fullName evidence="2">Uncharacterized protein</fullName>
    </submittedName>
</protein>
<evidence type="ECO:0000313" key="3">
    <source>
        <dbReference type="Proteomes" id="UP001174936"/>
    </source>
</evidence>
<dbReference type="AlphaFoldDB" id="A0AA40CIB1"/>
<keyword evidence="3" id="KW-1185">Reference proteome</keyword>
<comment type="caution">
    <text evidence="2">The sequence shown here is derived from an EMBL/GenBank/DDBJ whole genome shotgun (WGS) entry which is preliminary data.</text>
</comment>
<feature type="compositionally biased region" description="Acidic residues" evidence="1">
    <location>
        <begin position="184"/>
        <end position="193"/>
    </location>
</feature>
<accession>A0AA40CIB1</accession>
<organism evidence="2 3">
    <name type="scientific">Cercophora newfieldiana</name>
    <dbReference type="NCBI Taxonomy" id="92897"/>
    <lineage>
        <taxon>Eukaryota</taxon>
        <taxon>Fungi</taxon>
        <taxon>Dikarya</taxon>
        <taxon>Ascomycota</taxon>
        <taxon>Pezizomycotina</taxon>
        <taxon>Sordariomycetes</taxon>
        <taxon>Sordariomycetidae</taxon>
        <taxon>Sordariales</taxon>
        <taxon>Lasiosphaeriaceae</taxon>
        <taxon>Cercophora</taxon>
    </lineage>
</organism>
<name>A0AA40CIB1_9PEZI</name>
<feature type="region of interest" description="Disordered" evidence="1">
    <location>
        <begin position="55"/>
        <end position="301"/>
    </location>
</feature>
<feature type="compositionally biased region" description="Acidic residues" evidence="1">
    <location>
        <begin position="248"/>
        <end position="274"/>
    </location>
</feature>
<evidence type="ECO:0000256" key="1">
    <source>
        <dbReference type="SAM" id="MobiDB-lite"/>
    </source>
</evidence>
<dbReference type="EMBL" id="JAULSV010000007">
    <property type="protein sequence ID" value="KAK0639517.1"/>
    <property type="molecule type" value="Genomic_DNA"/>
</dbReference>
<feature type="compositionally biased region" description="Basic and acidic residues" evidence="1">
    <location>
        <begin position="71"/>
        <end position="86"/>
    </location>
</feature>
<feature type="compositionally biased region" description="Basic and acidic residues" evidence="1">
    <location>
        <begin position="233"/>
        <end position="247"/>
    </location>
</feature>
<dbReference type="Proteomes" id="UP001174936">
    <property type="component" value="Unassembled WGS sequence"/>
</dbReference>
<reference evidence="2" key="1">
    <citation type="submission" date="2023-06" db="EMBL/GenBank/DDBJ databases">
        <title>Genome-scale phylogeny and comparative genomics of the fungal order Sordariales.</title>
        <authorList>
            <consortium name="Lawrence Berkeley National Laboratory"/>
            <person name="Hensen N."/>
            <person name="Bonometti L."/>
            <person name="Westerberg I."/>
            <person name="Brannstrom I.O."/>
            <person name="Guillou S."/>
            <person name="Cros-Aarteil S."/>
            <person name="Calhoun S."/>
            <person name="Haridas S."/>
            <person name="Kuo A."/>
            <person name="Mondo S."/>
            <person name="Pangilinan J."/>
            <person name="Riley R."/>
            <person name="Labutti K."/>
            <person name="Andreopoulos B."/>
            <person name="Lipzen A."/>
            <person name="Chen C."/>
            <person name="Yanf M."/>
            <person name="Daum C."/>
            <person name="Ng V."/>
            <person name="Clum A."/>
            <person name="Steindorff A."/>
            <person name="Ohm R."/>
            <person name="Martin F."/>
            <person name="Silar P."/>
            <person name="Natvig D."/>
            <person name="Lalanne C."/>
            <person name="Gautier V."/>
            <person name="Ament-Velasquez S.L."/>
            <person name="Kruys A."/>
            <person name="Hutchinson M.I."/>
            <person name="Powell A.J."/>
            <person name="Barry K."/>
            <person name="Miller A.N."/>
            <person name="Grigoriev I.V."/>
            <person name="Debuchy R."/>
            <person name="Gladieux P."/>
            <person name="Thoren M.H."/>
            <person name="Johannesson H."/>
        </authorList>
    </citation>
    <scope>NUCLEOTIDE SEQUENCE</scope>
    <source>
        <strain evidence="2">SMH2532-1</strain>
    </source>
</reference>
<sequence>MPTFRDNQFKDTDLYVSELAEDALDDGNPFKQAASAEAVADPDDAALAAILSVMRSRGKTRSNQTRPSKALKAEKERASNVDEPRFSRLFGQLGESAVPSSGASQDPGHGQDRKHKLSPPKDHEETALTDDTSSDEVDDSDPEVRRLIKRARKDGRSLLIKPDDDEKEEDKKMRVNKELFTTTFDEDDDEDGQPDLAKEPSERAGLENEINYAAGDEASRPTEATPIPLMEELGDHKHHEAIPRDPGDTDDDFEPKEGDDYDADNYEKFEDDDETTGKASVAEQLGIVPEHTEANELFPGS</sequence>
<feature type="compositionally biased region" description="Basic and acidic residues" evidence="1">
    <location>
        <begin position="161"/>
        <end position="177"/>
    </location>
</feature>
<feature type="compositionally biased region" description="Basic and acidic residues" evidence="1">
    <location>
        <begin position="196"/>
        <end position="206"/>
    </location>
</feature>
<evidence type="ECO:0000313" key="2">
    <source>
        <dbReference type="EMBL" id="KAK0639517.1"/>
    </source>
</evidence>
<gene>
    <name evidence="2" type="ORF">B0T16DRAFT_497591</name>
</gene>